<proteinExistence type="predicted"/>
<sequence length="350" mass="36859">MTNSTNESGIILKVDASANLEMTVDGSSADGKSTNTATAWLENDGDNIAGIVFTFTITQGNAVFLANGKQTVDIKANPVMVATADFTDSTGEVGEISVYPTVSNDLTASTRYTFKTVEQPKLNLAVKTDNATANNTDSDVVQATLTHNGGQAYSGQRLKFTASGGAQPLFSDDGIQKYASPFYSNTDGKGEVSLYVYDTSNEDDSFLVNAELEGDPTVNSSATVHFKGANPKPVRPVIDQFYVTGDVTLGQSSDGKPCQVTAEIIPASGTPPTNCFIKFSSYSASGLVPNSVHISDKSKLSGADSGTTYIDTILVQPPSKKYTVNVHYMGPENGSTYIKAELGSGPIDLN</sequence>
<name>A0ABY5UHX4_9HYPH</name>
<organism evidence="1 2">
    <name type="scientific">Brucella pseudintermedia</name>
    <dbReference type="NCBI Taxonomy" id="370111"/>
    <lineage>
        <taxon>Bacteria</taxon>
        <taxon>Pseudomonadati</taxon>
        <taxon>Pseudomonadota</taxon>
        <taxon>Alphaproteobacteria</taxon>
        <taxon>Hyphomicrobiales</taxon>
        <taxon>Brucellaceae</taxon>
        <taxon>Brucella/Ochrobactrum group</taxon>
        <taxon>Brucella</taxon>
    </lineage>
</organism>
<evidence type="ECO:0000313" key="2">
    <source>
        <dbReference type="Proteomes" id="UP001058739"/>
    </source>
</evidence>
<dbReference type="InterPro" id="IPR008964">
    <property type="entry name" value="Invasin/intimin_cell_adhesion"/>
</dbReference>
<dbReference type="SUPFAM" id="SSF49373">
    <property type="entry name" value="Invasin/intimin cell-adhesion fragments"/>
    <property type="match status" value="1"/>
</dbReference>
<protein>
    <submittedName>
        <fullName evidence="1">Intimin</fullName>
    </submittedName>
</protein>
<dbReference type="EMBL" id="CP099968">
    <property type="protein sequence ID" value="UWL62446.1"/>
    <property type="molecule type" value="Genomic_DNA"/>
</dbReference>
<reference evidence="1" key="1">
    <citation type="submission" date="2022-06" db="EMBL/GenBank/DDBJ databases">
        <title>Complete Genome Sequence of Deoxynivalenol-bioadsorption Ochrobactrum pseudintermedium ASAG-D25.</title>
        <authorList>
            <person name="Wang N."/>
        </authorList>
    </citation>
    <scope>NUCLEOTIDE SEQUENCE</scope>
    <source>
        <strain evidence="1">ASAG-D25</strain>
    </source>
</reference>
<accession>A0ABY5UHX4</accession>
<dbReference type="Proteomes" id="UP001058739">
    <property type="component" value="Chromosome 02"/>
</dbReference>
<gene>
    <name evidence="1" type="ORF">NIK97_12960</name>
</gene>
<keyword evidence="2" id="KW-1185">Reference proteome</keyword>
<dbReference type="Gene3D" id="2.60.40.10">
    <property type="entry name" value="Immunoglobulins"/>
    <property type="match status" value="1"/>
</dbReference>
<dbReference type="RefSeq" id="WP_259698270.1">
    <property type="nucleotide sequence ID" value="NZ_CP099968.1"/>
</dbReference>
<evidence type="ECO:0000313" key="1">
    <source>
        <dbReference type="EMBL" id="UWL62446.1"/>
    </source>
</evidence>
<dbReference type="InterPro" id="IPR013783">
    <property type="entry name" value="Ig-like_fold"/>
</dbReference>